<dbReference type="Gene3D" id="3.40.390.10">
    <property type="entry name" value="Collagenase (Catalytic Domain)"/>
    <property type="match status" value="1"/>
</dbReference>
<dbReference type="Proteomes" id="UP000799770">
    <property type="component" value="Unassembled WGS sequence"/>
</dbReference>
<proteinExistence type="predicted"/>
<evidence type="ECO:0000313" key="3">
    <source>
        <dbReference type="Proteomes" id="UP000799770"/>
    </source>
</evidence>
<dbReference type="OrthoDB" id="10538102at2759"/>
<name>A0A6A5YN43_9PLEO</name>
<keyword evidence="1" id="KW-0732">Signal</keyword>
<sequence>MLTFLTLVLLLCATVRSLSIPKPVLSQQARNEPPQPLRSLIKRDPPAIEDLNIEYFDERSGTQQPMSDGDIETVRTAFINARAFADIVLNIQLDDPLIATYFGNDPGQHIIIMQVFQAIRDFNPAPFEPLRITRQATPPGEVANGHIASTRPDEREMDLYADFWTREEAGAGEYAIPVAFPTIQPGMQVANADNLELDELAARRGAVILHEMVHYVTGRNRLLVPQFERMWPDPHTRPQYHIGAARDLSPMEWVEQGTNDNQIIQALPAEYRQPQDGRYNSAYTNEGTRALARMNRATDLTVMNAENYVQFALAVLMNRRAATLQDGQVPNAPTYEDLPTVLTNEYKELDDLEWRRIELKEGCKGLERSLVKYSPELVPKGRLRLAKMKAQLDHVQHQITPIEKERKVKALKLVASLTRSCRELCSKVATTLPLELRVMVYETFGLPRTINVTEAAIGPNRESFLCPRISPGGSTTAAVSEMHRPISHIWKESVVGRQFLEDLTVHLLSTSEFATTFHDDICEYLQSPTKWMPCLIPRNYITTFTFMIFEEDVARMSRDQYAYTRQTEYQNSGALPSKHRYPRYVLPERRGRLLASLQNLSVLRKETNVKISILTEKKIWTKSESSLEALVKRLEFVMPVIQQLHAAGHLISVYVDNWQLATGDVYSPDVLLSSMLGLREKLRAENLEWETEDEEWENNSDSDNEERDCETWTDTGLWRTDMFLRTRSRAKNERYR</sequence>
<dbReference type="InterPro" id="IPR024079">
    <property type="entry name" value="MetalloPept_cat_dom_sf"/>
</dbReference>
<keyword evidence="3" id="KW-1185">Reference proteome</keyword>
<protein>
    <submittedName>
        <fullName evidence="2">Uncharacterized protein</fullName>
    </submittedName>
</protein>
<evidence type="ECO:0000256" key="1">
    <source>
        <dbReference type="SAM" id="SignalP"/>
    </source>
</evidence>
<accession>A0A6A5YN43</accession>
<organism evidence="2 3">
    <name type="scientific">Lophiotrema nucula</name>
    <dbReference type="NCBI Taxonomy" id="690887"/>
    <lineage>
        <taxon>Eukaryota</taxon>
        <taxon>Fungi</taxon>
        <taxon>Dikarya</taxon>
        <taxon>Ascomycota</taxon>
        <taxon>Pezizomycotina</taxon>
        <taxon>Dothideomycetes</taxon>
        <taxon>Pleosporomycetidae</taxon>
        <taxon>Pleosporales</taxon>
        <taxon>Lophiotremataceae</taxon>
        <taxon>Lophiotrema</taxon>
    </lineage>
</organism>
<feature type="signal peptide" evidence="1">
    <location>
        <begin position="1"/>
        <end position="17"/>
    </location>
</feature>
<dbReference type="AlphaFoldDB" id="A0A6A5YN43"/>
<reference evidence="2" key="1">
    <citation type="journal article" date="2020" name="Stud. Mycol.">
        <title>101 Dothideomycetes genomes: a test case for predicting lifestyles and emergence of pathogens.</title>
        <authorList>
            <person name="Haridas S."/>
            <person name="Albert R."/>
            <person name="Binder M."/>
            <person name="Bloem J."/>
            <person name="Labutti K."/>
            <person name="Salamov A."/>
            <person name="Andreopoulos B."/>
            <person name="Baker S."/>
            <person name="Barry K."/>
            <person name="Bills G."/>
            <person name="Bluhm B."/>
            <person name="Cannon C."/>
            <person name="Castanera R."/>
            <person name="Culley D."/>
            <person name="Daum C."/>
            <person name="Ezra D."/>
            <person name="Gonzalez J."/>
            <person name="Henrissat B."/>
            <person name="Kuo A."/>
            <person name="Liang C."/>
            <person name="Lipzen A."/>
            <person name="Lutzoni F."/>
            <person name="Magnuson J."/>
            <person name="Mondo S."/>
            <person name="Nolan M."/>
            <person name="Ohm R."/>
            <person name="Pangilinan J."/>
            <person name="Park H.-J."/>
            <person name="Ramirez L."/>
            <person name="Alfaro M."/>
            <person name="Sun H."/>
            <person name="Tritt A."/>
            <person name="Yoshinaga Y."/>
            <person name="Zwiers L.-H."/>
            <person name="Turgeon B."/>
            <person name="Goodwin S."/>
            <person name="Spatafora J."/>
            <person name="Crous P."/>
            <person name="Grigoriev I."/>
        </authorList>
    </citation>
    <scope>NUCLEOTIDE SEQUENCE</scope>
    <source>
        <strain evidence="2">CBS 627.86</strain>
    </source>
</reference>
<gene>
    <name evidence="2" type="ORF">BDV96DRAFT_653020</name>
</gene>
<dbReference type="EMBL" id="ML977349">
    <property type="protein sequence ID" value="KAF2108124.1"/>
    <property type="molecule type" value="Genomic_DNA"/>
</dbReference>
<dbReference type="GO" id="GO:0008237">
    <property type="term" value="F:metallopeptidase activity"/>
    <property type="evidence" value="ECO:0007669"/>
    <property type="project" value="InterPro"/>
</dbReference>
<evidence type="ECO:0000313" key="2">
    <source>
        <dbReference type="EMBL" id="KAF2108124.1"/>
    </source>
</evidence>
<feature type="chain" id="PRO_5025451223" evidence="1">
    <location>
        <begin position="18"/>
        <end position="736"/>
    </location>
</feature>